<accession>A0A9X2RZT4</accession>
<dbReference type="GO" id="GO:0006633">
    <property type="term" value="P:fatty acid biosynthetic process"/>
    <property type="evidence" value="ECO:0007669"/>
    <property type="project" value="TreeGrafter"/>
</dbReference>
<name>A0A9X2RZT4_STRMQ</name>
<proteinExistence type="predicted"/>
<evidence type="ECO:0000313" key="6">
    <source>
        <dbReference type="EMBL" id="MCQ8836578.1"/>
    </source>
</evidence>
<dbReference type="GO" id="GO:0004312">
    <property type="term" value="F:fatty acid synthase activity"/>
    <property type="evidence" value="ECO:0007669"/>
    <property type="project" value="TreeGrafter"/>
</dbReference>
<sequence length="445" mass="46686">TAVAPTEPVAIGEGTVLITGGTGSLGSLIARHLVTEHGARDLVLASRQGPDADGATELIAELQQLGAQVRVRSCDTGDRAALARLNDETGPLTGVVHTAGALADATVEHLDADALTATFAPKADAAWWLHELTQDQNLTLFMVFSSLAGVLGSAGQANYAAANSFLDALITHRRRHGLPGTSLAWGSWERTSGMTAHLTRADHDRLARAGLRPLTDEQGLEFFDGALAVDLEQVVTATFDLPAIGRSGAVPVLLRGLVRAPRRTAVGADSGGAEPWTERIAALAPDARERSVLASVIEQVAQVLGHPDPGAIEPDQAFKSLGFDSLTAVEFRNRLSAMTGLQLPATLVFDYPAAGAVTRYLLDQVSPAPAAAGPDDDPDERELRRVLERVPVARFREAGVLEALLKLAGPDPARTPDAAEPDEDGLIDAMDAEALIRHVMDGTGA</sequence>
<dbReference type="Gene3D" id="1.10.1200.10">
    <property type="entry name" value="ACP-like"/>
    <property type="match status" value="1"/>
</dbReference>
<dbReference type="InterPro" id="IPR057326">
    <property type="entry name" value="KR_dom"/>
</dbReference>
<protein>
    <submittedName>
        <fullName evidence="6">Beta-ketoacyl reductase</fullName>
    </submittedName>
</protein>
<dbReference type="RefSeq" id="WP_257636605.1">
    <property type="nucleotide sequence ID" value="NZ_JANIIC010000177.1"/>
</dbReference>
<dbReference type="Pfam" id="PF08659">
    <property type="entry name" value="KR"/>
    <property type="match status" value="1"/>
</dbReference>
<dbReference type="EMBL" id="JANIIC010000177">
    <property type="protein sequence ID" value="MCQ8836578.1"/>
    <property type="molecule type" value="Genomic_DNA"/>
</dbReference>
<evidence type="ECO:0000256" key="4">
    <source>
        <dbReference type="ARBA" id="ARBA00023268"/>
    </source>
</evidence>
<feature type="domain" description="Carrier" evidence="5">
    <location>
        <begin position="287"/>
        <end position="365"/>
    </location>
</feature>
<evidence type="ECO:0000256" key="3">
    <source>
        <dbReference type="ARBA" id="ARBA00022679"/>
    </source>
</evidence>
<dbReference type="Proteomes" id="UP001142400">
    <property type="component" value="Unassembled WGS sequence"/>
</dbReference>
<dbReference type="PANTHER" id="PTHR43775:SF51">
    <property type="entry name" value="INACTIVE PHENOLPHTHIOCEROL SYNTHESIS POLYKETIDE SYNTHASE TYPE I PKS1-RELATED"/>
    <property type="match status" value="1"/>
</dbReference>
<organism evidence="6 7">
    <name type="scientific">Streptomyces malaysiensis subsp. samsunensis</name>
    <dbReference type="NCBI Taxonomy" id="459658"/>
    <lineage>
        <taxon>Bacteria</taxon>
        <taxon>Bacillati</taxon>
        <taxon>Actinomycetota</taxon>
        <taxon>Actinomycetes</taxon>
        <taxon>Kitasatosporales</taxon>
        <taxon>Streptomycetaceae</taxon>
        <taxon>Streptomyces</taxon>
        <taxon>Streptomyces violaceusniger group</taxon>
    </lineage>
</organism>
<dbReference type="InterPro" id="IPR036291">
    <property type="entry name" value="NAD(P)-bd_dom_sf"/>
</dbReference>
<evidence type="ECO:0000256" key="1">
    <source>
        <dbReference type="ARBA" id="ARBA00022450"/>
    </source>
</evidence>
<dbReference type="FunFam" id="1.10.1200.10:FF:000007">
    <property type="entry name" value="Probable polyketide synthase pks17"/>
    <property type="match status" value="1"/>
</dbReference>
<evidence type="ECO:0000259" key="5">
    <source>
        <dbReference type="PROSITE" id="PS50075"/>
    </source>
</evidence>
<keyword evidence="7" id="KW-1185">Reference proteome</keyword>
<keyword evidence="2" id="KW-0597">Phosphoprotein</keyword>
<feature type="non-terminal residue" evidence="6">
    <location>
        <position position="1"/>
    </location>
</feature>
<dbReference type="GO" id="GO:0017000">
    <property type="term" value="P:antibiotic biosynthetic process"/>
    <property type="evidence" value="ECO:0007669"/>
    <property type="project" value="UniProtKB-ARBA"/>
</dbReference>
<gene>
    <name evidence="6" type="ORF">NQU54_48250</name>
</gene>
<dbReference type="GO" id="GO:0031177">
    <property type="term" value="F:phosphopantetheine binding"/>
    <property type="evidence" value="ECO:0007669"/>
    <property type="project" value="InterPro"/>
</dbReference>
<comment type="caution">
    <text evidence="6">The sequence shown here is derived from an EMBL/GenBank/DDBJ whole genome shotgun (WGS) entry which is preliminary data.</text>
</comment>
<dbReference type="InterPro" id="IPR020806">
    <property type="entry name" value="PKS_PP-bd"/>
</dbReference>
<dbReference type="Gene3D" id="3.40.50.720">
    <property type="entry name" value="NAD(P)-binding Rossmann-like Domain"/>
    <property type="match status" value="1"/>
</dbReference>
<dbReference type="SMART" id="SM00822">
    <property type="entry name" value="PKS_KR"/>
    <property type="match status" value="1"/>
</dbReference>
<dbReference type="SMART" id="SM01294">
    <property type="entry name" value="PKS_PP_betabranch"/>
    <property type="match status" value="1"/>
</dbReference>
<keyword evidence="4" id="KW-0511">Multifunctional enzyme</keyword>
<keyword evidence="3" id="KW-0808">Transferase</keyword>
<reference evidence="6" key="1">
    <citation type="submission" date="2022-06" db="EMBL/GenBank/DDBJ databases">
        <title>WGS of actinobacteria.</title>
        <authorList>
            <person name="Thawai C."/>
        </authorList>
    </citation>
    <scope>NUCLEOTIDE SEQUENCE</scope>
    <source>
        <strain evidence="6">DSM 42010</strain>
    </source>
</reference>
<dbReference type="InterPro" id="IPR009081">
    <property type="entry name" value="PP-bd_ACP"/>
</dbReference>
<dbReference type="PROSITE" id="PS50075">
    <property type="entry name" value="CARRIER"/>
    <property type="match status" value="1"/>
</dbReference>
<dbReference type="SUPFAM" id="SSF51735">
    <property type="entry name" value="NAD(P)-binding Rossmann-fold domains"/>
    <property type="match status" value="1"/>
</dbReference>
<dbReference type="InterPro" id="IPR036736">
    <property type="entry name" value="ACP-like_sf"/>
</dbReference>
<dbReference type="CDD" id="cd08956">
    <property type="entry name" value="KR_3_FAS_SDR_x"/>
    <property type="match status" value="1"/>
</dbReference>
<dbReference type="InterPro" id="IPR050091">
    <property type="entry name" value="PKS_NRPS_Biosynth_Enz"/>
</dbReference>
<dbReference type="SUPFAM" id="SSF47336">
    <property type="entry name" value="ACP-like"/>
    <property type="match status" value="1"/>
</dbReference>
<dbReference type="PANTHER" id="PTHR43775">
    <property type="entry name" value="FATTY ACID SYNTHASE"/>
    <property type="match status" value="1"/>
</dbReference>
<evidence type="ECO:0000313" key="7">
    <source>
        <dbReference type="Proteomes" id="UP001142400"/>
    </source>
</evidence>
<dbReference type="AlphaFoldDB" id="A0A9X2RZT4"/>
<keyword evidence="1" id="KW-0596">Phosphopantetheine</keyword>
<dbReference type="SMART" id="SM00823">
    <property type="entry name" value="PKS_PP"/>
    <property type="match status" value="1"/>
</dbReference>
<evidence type="ECO:0000256" key="2">
    <source>
        <dbReference type="ARBA" id="ARBA00022553"/>
    </source>
</evidence>
<dbReference type="Pfam" id="PF00550">
    <property type="entry name" value="PP-binding"/>
    <property type="match status" value="1"/>
</dbReference>
<dbReference type="InterPro" id="IPR013968">
    <property type="entry name" value="PKS_KR"/>
</dbReference>